<dbReference type="AlphaFoldDB" id="A0A7X1CCH7"/>
<evidence type="ECO:0000313" key="1">
    <source>
        <dbReference type="EMBL" id="MBC1492453.1"/>
    </source>
</evidence>
<name>A0A7X1CCH7_9LIST</name>
<dbReference type="GeneID" id="79571163"/>
<accession>A0A7X1CCH7</accession>
<gene>
    <name evidence="1" type="ORF">HCI99_11450</name>
</gene>
<protein>
    <submittedName>
        <fullName evidence="1">Uncharacterized protein</fullName>
    </submittedName>
</protein>
<organism evidence="1 2">
    <name type="scientific">Listeria booriae</name>
    <dbReference type="NCBI Taxonomy" id="1552123"/>
    <lineage>
        <taxon>Bacteria</taxon>
        <taxon>Bacillati</taxon>
        <taxon>Bacillota</taxon>
        <taxon>Bacilli</taxon>
        <taxon>Bacillales</taxon>
        <taxon>Listeriaceae</taxon>
        <taxon>Listeria</taxon>
    </lineage>
</organism>
<dbReference type="NCBIfam" id="NF040845">
    <property type="entry name" value="lmo0850_fam"/>
    <property type="match status" value="1"/>
</dbReference>
<dbReference type="Proteomes" id="UP000533953">
    <property type="component" value="Unassembled WGS sequence"/>
</dbReference>
<comment type="caution">
    <text evidence="1">The sequence shown here is derived from an EMBL/GenBank/DDBJ whole genome shotgun (WGS) entry which is preliminary data.</text>
</comment>
<dbReference type="EMBL" id="JAASTX010000014">
    <property type="protein sequence ID" value="MBC1492453.1"/>
    <property type="molecule type" value="Genomic_DNA"/>
</dbReference>
<dbReference type="RefSeq" id="WP_173400786.1">
    <property type="nucleotide sequence ID" value="NZ_CBCSHQ010000002.1"/>
</dbReference>
<reference evidence="1 2" key="1">
    <citation type="submission" date="2020-03" db="EMBL/GenBank/DDBJ databases">
        <title>Soil Listeria distribution.</title>
        <authorList>
            <person name="Liao J."/>
            <person name="Wiedmann M."/>
        </authorList>
    </citation>
    <scope>NUCLEOTIDE SEQUENCE [LARGE SCALE GENOMIC DNA]</scope>
    <source>
        <strain evidence="1 2">FSL L7-1547</strain>
    </source>
</reference>
<proteinExistence type="predicted"/>
<evidence type="ECO:0000313" key="2">
    <source>
        <dbReference type="Proteomes" id="UP000533953"/>
    </source>
</evidence>
<sequence>MQENKEVLNQVMKQLEKKGIFVEKTKSRHDIWRNLQKNHLNLVKLSVR</sequence>
<dbReference type="InterPro" id="IPR049839">
    <property type="entry name" value="Lmo0850-like"/>
</dbReference>